<accession>A0A916JZQ5</accession>
<name>A0A916JZQ5_9MICO</name>
<organism evidence="3 4">
    <name type="scientific">Leucobacter soli</name>
    <dbReference type="NCBI Taxonomy" id="2812850"/>
    <lineage>
        <taxon>Bacteria</taxon>
        <taxon>Bacillati</taxon>
        <taxon>Actinomycetota</taxon>
        <taxon>Actinomycetes</taxon>
        <taxon>Micrococcales</taxon>
        <taxon>Microbacteriaceae</taxon>
        <taxon>Leucobacter</taxon>
    </lineage>
</organism>
<evidence type="ECO:0000259" key="1">
    <source>
        <dbReference type="Pfam" id="PF13556"/>
    </source>
</evidence>
<dbReference type="Pfam" id="PF13556">
    <property type="entry name" value="HTH_30"/>
    <property type="match status" value="1"/>
</dbReference>
<dbReference type="Proteomes" id="UP000693892">
    <property type="component" value="Unassembled WGS sequence"/>
</dbReference>
<dbReference type="RefSeq" id="WP_218114909.1">
    <property type="nucleotide sequence ID" value="NZ_CAJVAP010000012.1"/>
</dbReference>
<reference evidence="3" key="1">
    <citation type="submission" date="2021-06" db="EMBL/GenBank/DDBJ databases">
        <authorList>
            <person name="Criscuolo A."/>
        </authorList>
    </citation>
    <scope>NUCLEOTIDE SEQUENCE</scope>
    <source>
        <strain evidence="3">CIP111803</strain>
    </source>
</reference>
<dbReference type="AlphaFoldDB" id="A0A916JZQ5"/>
<sequence>MSDLLERLIRAASHSGVRGVLTALETHLGVRSAVFAMGGAPIEARPAQVSWGYQEVLAAGAKEHPGDGLHVFPIKNDAGTIIAFFSVEAPGGMRTDLASAAELITMELRRMGAKAEGERALFRDVLDDIVVERSRPAEILSRLQTLGLSVEDEVKVLVGSCRSPADKLSTTPWETFSVAGRLHAPFLRTAYRGAMVMIIPDADVAEELAPTLLEALEELGTPASVGISALASLGGIRAAYFQALAASTNGPGLQRSGTLDLAQLLAQSRVPASLVTASTHLLAPLIEYDERYGTDYLSTLRAYLQHDRKVVRVAEVFFMHRNTIRYRLNQIAEILKTDIDSTRTLVNLTIAMQLHEAGFTPQGGRFTT</sequence>
<evidence type="ECO:0000259" key="2">
    <source>
        <dbReference type="Pfam" id="PF17853"/>
    </source>
</evidence>
<gene>
    <name evidence="3" type="ORF">LEUCIP111803_01290</name>
</gene>
<dbReference type="PANTHER" id="PTHR33744">
    <property type="entry name" value="CARBOHYDRATE DIACID REGULATOR"/>
    <property type="match status" value="1"/>
</dbReference>
<dbReference type="InterPro" id="IPR041522">
    <property type="entry name" value="CdaR_GGDEF"/>
</dbReference>
<protein>
    <recommendedName>
        <fullName evidence="5">PucR C-terminal helix-turn-helix domain-containing protein</fullName>
    </recommendedName>
</protein>
<evidence type="ECO:0000313" key="4">
    <source>
        <dbReference type="Proteomes" id="UP000693892"/>
    </source>
</evidence>
<comment type="caution">
    <text evidence="3">The sequence shown here is derived from an EMBL/GenBank/DDBJ whole genome shotgun (WGS) entry which is preliminary data.</text>
</comment>
<dbReference type="PANTHER" id="PTHR33744:SF1">
    <property type="entry name" value="DNA-BINDING TRANSCRIPTIONAL ACTIVATOR ADER"/>
    <property type="match status" value="1"/>
</dbReference>
<keyword evidence="4" id="KW-1185">Reference proteome</keyword>
<dbReference type="Pfam" id="PF17853">
    <property type="entry name" value="GGDEF_2"/>
    <property type="match status" value="1"/>
</dbReference>
<feature type="domain" description="CdaR GGDEF-like" evidence="2">
    <location>
        <begin position="134"/>
        <end position="246"/>
    </location>
</feature>
<dbReference type="EMBL" id="CAJVAP010000012">
    <property type="protein sequence ID" value="CAG7610288.1"/>
    <property type="molecule type" value="Genomic_DNA"/>
</dbReference>
<evidence type="ECO:0000313" key="3">
    <source>
        <dbReference type="EMBL" id="CAG7610288.1"/>
    </source>
</evidence>
<dbReference type="InterPro" id="IPR051448">
    <property type="entry name" value="CdaR-like_regulators"/>
</dbReference>
<evidence type="ECO:0008006" key="5">
    <source>
        <dbReference type="Google" id="ProtNLM"/>
    </source>
</evidence>
<dbReference type="InterPro" id="IPR025736">
    <property type="entry name" value="PucR_C-HTH_dom"/>
</dbReference>
<feature type="domain" description="PucR C-terminal helix-turn-helix" evidence="1">
    <location>
        <begin position="297"/>
        <end position="353"/>
    </location>
</feature>
<proteinExistence type="predicted"/>